<evidence type="ECO:0000259" key="2">
    <source>
        <dbReference type="Pfam" id="PF14261"/>
    </source>
</evidence>
<name>A0A2T1LRK4_9CHRO</name>
<feature type="domain" description="DUF4351" evidence="2">
    <location>
        <begin position="214"/>
        <end position="272"/>
    </location>
</feature>
<dbReference type="InterPro" id="IPR025587">
    <property type="entry name" value="DUF4351"/>
</dbReference>
<dbReference type="SUPFAM" id="SSF52980">
    <property type="entry name" value="Restriction endonuclease-like"/>
    <property type="match status" value="1"/>
</dbReference>
<dbReference type="EMBL" id="PXOH01000045">
    <property type="protein sequence ID" value="PSF31345.1"/>
    <property type="molecule type" value="Genomic_DNA"/>
</dbReference>
<sequence>MLLKYDPLANLPTAEDLPDSDDKPVDNELQDLVPGLLKIILASLWRDRMDWFFGVDMGIYYDPNEPAIVPDGFLSIGVPRIKSENLRLSYVLWIEQKLPTLVIEVVSHKRRGEYSKKKDFYAEMGVLYYVVYNPLRKRKPRLEVYRLENGQYTLLPGEPVWLPDIGLGIGRKRVTHQGVNREWLLWYDINGQPYPTPEEQVEISRQQGQQQGRQEGIQQGKLELILRLLRLKLGEINMIQEARIKQLTISQLDELGIQLFNFLELSDLDQWLQKL</sequence>
<evidence type="ECO:0000259" key="1">
    <source>
        <dbReference type="Pfam" id="PF05685"/>
    </source>
</evidence>
<dbReference type="Gene3D" id="3.90.1570.10">
    <property type="entry name" value="tt1808, chain A"/>
    <property type="match status" value="1"/>
</dbReference>
<dbReference type="Pfam" id="PF05685">
    <property type="entry name" value="Uma2"/>
    <property type="match status" value="1"/>
</dbReference>
<evidence type="ECO:0008006" key="5">
    <source>
        <dbReference type="Google" id="ProtNLM"/>
    </source>
</evidence>
<gene>
    <name evidence="3" type="ORF">C7H19_22895</name>
</gene>
<dbReference type="CDD" id="cd06260">
    <property type="entry name" value="DUF820-like"/>
    <property type="match status" value="1"/>
</dbReference>
<dbReference type="PANTHER" id="PTHR33352">
    <property type="entry name" value="SLR1095 PROTEIN"/>
    <property type="match status" value="1"/>
</dbReference>
<dbReference type="InterPro" id="IPR011335">
    <property type="entry name" value="Restrct_endonuc-II-like"/>
</dbReference>
<reference evidence="3 4" key="1">
    <citation type="submission" date="2018-03" db="EMBL/GenBank/DDBJ databases">
        <title>The ancient ancestry and fast evolution of plastids.</title>
        <authorList>
            <person name="Moore K.R."/>
            <person name="Magnabosco C."/>
            <person name="Momper L."/>
            <person name="Gold D.A."/>
            <person name="Bosak T."/>
            <person name="Fournier G.P."/>
        </authorList>
    </citation>
    <scope>NUCLEOTIDE SEQUENCE [LARGE SCALE GENOMIC DNA]</scope>
    <source>
        <strain evidence="3 4">CCALA 016</strain>
    </source>
</reference>
<dbReference type="AlphaFoldDB" id="A0A2T1LRK4"/>
<dbReference type="Proteomes" id="UP000239001">
    <property type="component" value="Unassembled WGS sequence"/>
</dbReference>
<dbReference type="InterPro" id="IPR008538">
    <property type="entry name" value="Uma2"/>
</dbReference>
<dbReference type="OrthoDB" id="428258at2"/>
<feature type="domain" description="Putative restriction endonuclease" evidence="1">
    <location>
        <begin position="39"/>
        <end position="157"/>
    </location>
</feature>
<dbReference type="Pfam" id="PF14261">
    <property type="entry name" value="DUF4351"/>
    <property type="match status" value="1"/>
</dbReference>
<evidence type="ECO:0000313" key="3">
    <source>
        <dbReference type="EMBL" id="PSF31345.1"/>
    </source>
</evidence>
<evidence type="ECO:0000313" key="4">
    <source>
        <dbReference type="Proteomes" id="UP000239001"/>
    </source>
</evidence>
<protein>
    <recommendedName>
        <fullName evidence="5">DUF4351 domain-containing protein</fullName>
    </recommendedName>
</protein>
<proteinExistence type="predicted"/>
<organism evidence="3 4">
    <name type="scientific">Aphanothece hegewaldii CCALA 016</name>
    <dbReference type="NCBI Taxonomy" id="2107694"/>
    <lineage>
        <taxon>Bacteria</taxon>
        <taxon>Bacillati</taxon>
        <taxon>Cyanobacteriota</taxon>
        <taxon>Cyanophyceae</taxon>
        <taxon>Oscillatoriophycideae</taxon>
        <taxon>Chroococcales</taxon>
        <taxon>Aphanothecaceae</taxon>
        <taxon>Aphanothece</taxon>
    </lineage>
</organism>
<reference evidence="3 4" key="2">
    <citation type="submission" date="2018-03" db="EMBL/GenBank/DDBJ databases">
        <authorList>
            <person name="Keele B.F."/>
        </authorList>
    </citation>
    <scope>NUCLEOTIDE SEQUENCE [LARGE SCALE GENOMIC DNA]</scope>
    <source>
        <strain evidence="3 4">CCALA 016</strain>
    </source>
</reference>
<keyword evidence="4" id="KW-1185">Reference proteome</keyword>
<dbReference type="PANTHER" id="PTHR33352:SF3">
    <property type="entry name" value="SLR1612 PROTEIN"/>
    <property type="match status" value="1"/>
</dbReference>
<dbReference type="InterPro" id="IPR012296">
    <property type="entry name" value="Nuclease_put_TT1808"/>
</dbReference>
<accession>A0A2T1LRK4</accession>
<comment type="caution">
    <text evidence="3">The sequence shown here is derived from an EMBL/GenBank/DDBJ whole genome shotgun (WGS) entry which is preliminary data.</text>
</comment>